<proteinExistence type="predicted"/>
<dbReference type="OrthoDB" id="9814797at2"/>
<dbReference type="RefSeq" id="WP_092496077.1">
    <property type="nucleotide sequence ID" value="NZ_FOFG01000004.1"/>
</dbReference>
<gene>
    <name evidence="1" type="ORF">SAMN05216548_104215</name>
</gene>
<dbReference type="Gene3D" id="3.20.20.70">
    <property type="entry name" value="Aldolase class I"/>
    <property type="match status" value="1"/>
</dbReference>
<evidence type="ECO:0000313" key="2">
    <source>
        <dbReference type="Proteomes" id="UP000199647"/>
    </source>
</evidence>
<protein>
    <submittedName>
        <fullName evidence="1">Uncharacterized conserved protein, DUF849 family</fullName>
    </submittedName>
</protein>
<name>A0A1H9FUS2_9HYPH</name>
<dbReference type="AlphaFoldDB" id="A0A1H9FUS2"/>
<dbReference type="PANTHER" id="PTHR37418:SF1">
    <property type="entry name" value="3-KETO-5-AMINOHEXANOATE CLEAVAGE PROTEIN"/>
    <property type="match status" value="1"/>
</dbReference>
<sequence>MLQACLNGGRDRRFSPAVPFTPAELAADALAVRTAGATELHVHPRDGAGRESLLATDVSAALHAIRAAVPGMPVGLSTGDWIAPTGTPRLDAIREWQALPDYLSVNLGEADAADMIGLVTSRGIGVEAGLATPQDARRLVDLGKGPDCLRILLEIEEADSAEARRVADEMIAILEAAKIGVPRLLHGFDDNIWAMCRRARELGLDTRIGLEDGRHLPSGAPARSNAELAAAAVGIAA</sequence>
<reference evidence="1 2" key="1">
    <citation type="submission" date="2016-10" db="EMBL/GenBank/DDBJ databases">
        <authorList>
            <person name="de Groot N.N."/>
        </authorList>
    </citation>
    <scope>NUCLEOTIDE SEQUENCE [LARGE SCALE GENOMIC DNA]</scope>
    <source>
        <strain evidence="1 2">A52C2</strain>
    </source>
</reference>
<dbReference type="Pfam" id="PF05853">
    <property type="entry name" value="BKACE"/>
    <property type="match status" value="2"/>
</dbReference>
<keyword evidence="2" id="KW-1185">Reference proteome</keyword>
<dbReference type="STRING" id="1855383.SAMN05216548_104215"/>
<dbReference type="InterPro" id="IPR008567">
    <property type="entry name" value="BKACE"/>
</dbReference>
<dbReference type="Proteomes" id="UP000199647">
    <property type="component" value="Unassembled WGS sequence"/>
</dbReference>
<dbReference type="PANTHER" id="PTHR37418">
    <property type="entry name" value="3-KETO-5-AMINOHEXANOATE CLEAVAGE ENZYME-RELATED"/>
    <property type="match status" value="1"/>
</dbReference>
<evidence type="ECO:0000313" key="1">
    <source>
        <dbReference type="EMBL" id="SEQ41549.1"/>
    </source>
</evidence>
<dbReference type="InterPro" id="IPR013785">
    <property type="entry name" value="Aldolase_TIM"/>
</dbReference>
<dbReference type="GO" id="GO:0043720">
    <property type="term" value="F:3-keto-5-aminohexanoate cleavage activity"/>
    <property type="evidence" value="ECO:0007669"/>
    <property type="project" value="InterPro"/>
</dbReference>
<organism evidence="1 2">
    <name type="scientific">Faunimonas pinastri</name>
    <dbReference type="NCBI Taxonomy" id="1855383"/>
    <lineage>
        <taxon>Bacteria</taxon>
        <taxon>Pseudomonadati</taxon>
        <taxon>Pseudomonadota</taxon>
        <taxon>Alphaproteobacteria</taxon>
        <taxon>Hyphomicrobiales</taxon>
        <taxon>Afifellaceae</taxon>
        <taxon>Faunimonas</taxon>
    </lineage>
</organism>
<accession>A0A1H9FUS2</accession>
<dbReference type="EMBL" id="FOFG01000004">
    <property type="protein sequence ID" value="SEQ41549.1"/>
    <property type="molecule type" value="Genomic_DNA"/>
</dbReference>